<feature type="compositionally biased region" description="Polar residues" evidence="7">
    <location>
        <begin position="14"/>
        <end position="25"/>
    </location>
</feature>
<dbReference type="PROSITE" id="PS50048">
    <property type="entry name" value="ZN2_CY6_FUNGAL_2"/>
    <property type="match status" value="1"/>
</dbReference>
<keyword evidence="3" id="KW-0805">Transcription regulation</keyword>
<dbReference type="GO" id="GO:0003677">
    <property type="term" value="F:DNA binding"/>
    <property type="evidence" value="ECO:0007669"/>
    <property type="project" value="UniProtKB-KW"/>
</dbReference>
<keyword evidence="5" id="KW-0804">Transcription</keyword>
<keyword evidence="8" id="KW-0472">Membrane</keyword>
<evidence type="ECO:0000256" key="1">
    <source>
        <dbReference type="ARBA" id="ARBA00004123"/>
    </source>
</evidence>
<dbReference type="Gene3D" id="4.10.240.10">
    <property type="entry name" value="Zn(2)-C6 fungal-type DNA-binding domain"/>
    <property type="match status" value="1"/>
</dbReference>
<keyword evidence="2" id="KW-0479">Metal-binding</keyword>
<proteinExistence type="predicted"/>
<gene>
    <name evidence="10" type="ORF">LTR05_006392</name>
</gene>
<comment type="caution">
    <text evidence="10">The sequence shown here is derived from an EMBL/GenBank/DDBJ whole genome shotgun (WGS) entry which is preliminary data.</text>
</comment>
<keyword evidence="6" id="KW-0539">Nucleus</keyword>
<dbReference type="EMBL" id="JAVRRJ010000006">
    <property type="protein sequence ID" value="KAK5083885.1"/>
    <property type="molecule type" value="Genomic_DNA"/>
</dbReference>
<dbReference type="InterPro" id="IPR050613">
    <property type="entry name" value="Sec_Metabolite_Reg"/>
</dbReference>
<evidence type="ECO:0000256" key="4">
    <source>
        <dbReference type="ARBA" id="ARBA00023125"/>
    </source>
</evidence>
<name>A0AAN7SYB6_9EURO</name>
<dbReference type="GO" id="GO:0006351">
    <property type="term" value="P:DNA-templated transcription"/>
    <property type="evidence" value="ECO:0007669"/>
    <property type="project" value="InterPro"/>
</dbReference>
<evidence type="ECO:0000256" key="6">
    <source>
        <dbReference type="ARBA" id="ARBA00023242"/>
    </source>
</evidence>
<accession>A0AAN7SYB6</accession>
<keyword evidence="11" id="KW-1185">Reference proteome</keyword>
<dbReference type="Proteomes" id="UP001309876">
    <property type="component" value="Unassembled WGS sequence"/>
</dbReference>
<dbReference type="GO" id="GO:0008270">
    <property type="term" value="F:zinc ion binding"/>
    <property type="evidence" value="ECO:0007669"/>
    <property type="project" value="InterPro"/>
</dbReference>
<dbReference type="GO" id="GO:0000981">
    <property type="term" value="F:DNA-binding transcription factor activity, RNA polymerase II-specific"/>
    <property type="evidence" value="ECO:0007669"/>
    <property type="project" value="InterPro"/>
</dbReference>
<dbReference type="InterPro" id="IPR036864">
    <property type="entry name" value="Zn2-C6_fun-type_DNA-bd_sf"/>
</dbReference>
<sequence>MADLSSFTHKWRATINNNQQTNNDSRITKRNRQPVSCQQCRVRKLKCDRGHPCDGCTKRGEGPGCVYGKPSAISSTTLPRKDDTRLANQKAQDRLKHLEDLVRGMVEPPANLPTPSESPHSRSNQEDSASVPLEEGTLSRTLNEGGSYTGSTHWSAILQHIHELKNDISADNPVEEAADCSKPDALFGAENPPSLNHVLRTYLPPRIEVDRQISQYFNAKYMILPIIHVNQFRRQYEKFWQDPLSANPLWVSIMFSTCSLAAALSFVSNQSPSFDTEAVHPKDLFRTAAGQCLVLSNYSKPQPYVVEALALFLQCKYAASIDPQREVTIMFGVLTRLSYLMGYHRDASSFSHKFTPFEGEMRRRVWAMVKQFDLLVSFQLGLPNTVAPNSWDTRPPSNLHDADFDEHTQALPSTRPETDATQILYFVVKARFIDIYCNVCHHAISFPPNPPSMSDIMSLDSEIRAQVEKIPECLRIRPVSQSITDQAHEIVVRLNISFLWQKALCVLHRKYMMSDGNGYSRKTCIETASAMCESIIDLYPEFQPGGRYPDSGWMLTSFTITDFLLAIIILCLALSISRKKFVRAGGQVQQWLMLDATRDVLVILEKSHGICKDFGQKSREAIRVSGVLSAVLERLRTFNQGSTVIAGKFRADLGMLDAIMSENRPHHTKRGIDRDSVNLSGLTLTEHVKQSINLTASQCPLQLQDCTPDLPLLNESSTESSAWSSSPSATFFGRSSQQFEGYSYERSKFSDIAAAPMGFNMDTDPALSPFSGILSGFEANNFNSIDWTQFDQLTGPFEQDSGIDASSGLESVAIVGDQKALSNETQFANYENWESAPYYALGGRSRDPVTGESRPS</sequence>
<evidence type="ECO:0000256" key="5">
    <source>
        <dbReference type="ARBA" id="ARBA00023163"/>
    </source>
</evidence>
<keyword evidence="4" id="KW-0238">DNA-binding</keyword>
<feature type="compositionally biased region" description="Basic and acidic residues" evidence="7">
    <location>
        <begin position="79"/>
        <end position="90"/>
    </location>
</feature>
<evidence type="ECO:0000259" key="9">
    <source>
        <dbReference type="PROSITE" id="PS50048"/>
    </source>
</evidence>
<dbReference type="GO" id="GO:0005634">
    <property type="term" value="C:nucleus"/>
    <property type="evidence" value="ECO:0007669"/>
    <property type="project" value="UniProtKB-SubCell"/>
</dbReference>
<dbReference type="CDD" id="cd00067">
    <property type="entry name" value="GAL4"/>
    <property type="match status" value="1"/>
</dbReference>
<dbReference type="SUPFAM" id="SSF57701">
    <property type="entry name" value="Zn2/Cys6 DNA-binding domain"/>
    <property type="match status" value="1"/>
</dbReference>
<dbReference type="SMART" id="SM00906">
    <property type="entry name" value="Fungal_trans"/>
    <property type="match status" value="1"/>
</dbReference>
<evidence type="ECO:0000256" key="8">
    <source>
        <dbReference type="SAM" id="Phobius"/>
    </source>
</evidence>
<evidence type="ECO:0000256" key="3">
    <source>
        <dbReference type="ARBA" id="ARBA00023015"/>
    </source>
</evidence>
<evidence type="ECO:0000313" key="10">
    <source>
        <dbReference type="EMBL" id="KAK5083885.1"/>
    </source>
</evidence>
<dbReference type="PANTHER" id="PTHR31001:SF49">
    <property type="entry name" value="ZN(II)2CYS6 TRANSCRIPTION FACTOR (EUROFUNG)"/>
    <property type="match status" value="1"/>
</dbReference>
<keyword evidence="8" id="KW-1133">Transmembrane helix</keyword>
<feature type="domain" description="Zn(2)-C6 fungal-type" evidence="9">
    <location>
        <begin position="36"/>
        <end position="67"/>
    </location>
</feature>
<feature type="region of interest" description="Disordered" evidence="7">
    <location>
        <begin position="106"/>
        <end position="135"/>
    </location>
</feature>
<evidence type="ECO:0000313" key="11">
    <source>
        <dbReference type="Proteomes" id="UP001309876"/>
    </source>
</evidence>
<dbReference type="InterPro" id="IPR001138">
    <property type="entry name" value="Zn2Cys6_DnaBD"/>
</dbReference>
<dbReference type="AlphaFoldDB" id="A0AAN7SYB6"/>
<feature type="transmembrane region" description="Helical" evidence="8">
    <location>
        <begin position="553"/>
        <end position="574"/>
    </location>
</feature>
<dbReference type="InterPro" id="IPR007219">
    <property type="entry name" value="XnlR_reg_dom"/>
</dbReference>
<keyword evidence="8" id="KW-0812">Transmembrane</keyword>
<feature type="region of interest" description="Disordered" evidence="7">
    <location>
        <begin position="70"/>
        <end position="90"/>
    </location>
</feature>
<dbReference type="CDD" id="cd12148">
    <property type="entry name" value="fungal_TF_MHR"/>
    <property type="match status" value="1"/>
</dbReference>
<dbReference type="Pfam" id="PF04082">
    <property type="entry name" value="Fungal_trans"/>
    <property type="match status" value="1"/>
</dbReference>
<feature type="region of interest" description="Disordered" evidence="7">
    <location>
        <begin position="14"/>
        <end position="34"/>
    </location>
</feature>
<dbReference type="PROSITE" id="PS00463">
    <property type="entry name" value="ZN2_CY6_FUNGAL_1"/>
    <property type="match status" value="1"/>
</dbReference>
<dbReference type="PANTHER" id="PTHR31001">
    <property type="entry name" value="UNCHARACTERIZED TRANSCRIPTIONAL REGULATORY PROTEIN"/>
    <property type="match status" value="1"/>
</dbReference>
<dbReference type="SMART" id="SM00066">
    <property type="entry name" value="GAL4"/>
    <property type="match status" value="1"/>
</dbReference>
<comment type="subcellular location">
    <subcellularLocation>
        <location evidence="1">Nucleus</location>
    </subcellularLocation>
</comment>
<reference evidence="10 11" key="1">
    <citation type="submission" date="2023-08" db="EMBL/GenBank/DDBJ databases">
        <title>Black Yeasts Isolated from many extreme environments.</title>
        <authorList>
            <person name="Coleine C."/>
            <person name="Stajich J.E."/>
            <person name="Selbmann L."/>
        </authorList>
    </citation>
    <scope>NUCLEOTIDE SEQUENCE [LARGE SCALE GENOMIC DNA]</scope>
    <source>
        <strain evidence="10 11">CCFEE 5910</strain>
    </source>
</reference>
<evidence type="ECO:0000256" key="7">
    <source>
        <dbReference type="SAM" id="MobiDB-lite"/>
    </source>
</evidence>
<dbReference type="Pfam" id="PF00172">
    <property type="entry name" value="Zn_clus"/>
    <property type="match status" value="1"/>
</dbReference>
<evidence type="ECO:0000256" key="2">
    <source>
        <dbReference type="ARBA" id="ARBA00022723"/>
    </source>
</evidence>
<organism evidence="10 11">
    <name type="scientific">Lithohypha guttulata</name>
    <dbReference type="NCBI Taxonomy" id="1690604"/>
    <lineage>
        <taxon>Eukaryota</taxon>
        <taxon>Fungi</taxon>
        <taxon>Dikarya</taxon>
        <taxon>Ascomycota</taxon>
        <taxon>Pezizomycotina</taxon>
        <taxon>Eurotiomycetes</taxon>
        <taxon>Chaetothyriomycetidae</taxon>
        <taxon>Chaetothyriales</taxon>
        <taxon>Trichomeriaceae</taxon>
        <taxon>Lithohypha</taxon>
    </lineage>
</organism>
<protein>
    <recommendedName>
        <fullName evidence="9">Zn(2)-C6 fungal-type domain-containing protein</fullName>
    </recommendedName>
</protein>